<dbReference type="KEGG" id="pvac:HC248_03404"/>
<dbReference type="AlphaFoldDB" id="A0A6H2HE90"/>
<keyword evidence="3" id="KW-1185">Reference proteome</keyword>
<accession>A0A6H2HE90</accession>
<keyword evidence="1" id="KW-0472">Membrane</keyword>
<sequence>MLIMLGFFSMTKGLTKIGADFFDNKVTGKNCIPVALSAIVAIPIFALAFTVDVVFGALKVMGNGLSLLARGFKSEVQL</sequence>
<evidence type="ECO:0000313" key="3">
    <source>
        <dbReference type="Proteomes" id="UP000502041"/>
    </source>
</evidence>
<organism evidence="2 3">
    <name type="scientific">Polaromonas vacuolata</name>
    <dbReference type="NCBI Taxonomy" id="37448"/>
    <lineage>
        <taxon>Bacteria</taxon>
        <taxon>Pseudomonadati</taxon>
        <taxon>Pseudomonadota</taxon>
        <taxon>Betaproteobacteria</taxon>
        <taxon>Burkholderiales</taxon>
        <taxon>Comamonadaceae</taxon>
        <taxon>Polaromonas</taxon>
    </lineage>
</organism>
<keyword evidence="1" id="KW-0812">Transmembrane</keyword>
<name>A0A6H2HE90_9BURK</name>
<feature type="transmembrane region" description="Helical" evidence="1">
    <location>
        <begin position="34"/>
        <end position="58"/>
    </location>
</feature>
<dbReference type="Proteomes" id="UP000502041">
    <property type="component" value="Chromosome"/>
</dbReference>
<protein>
    <submittedName>
        <fullName evidence="2">Uncharacterized protein</fullName>
    </submittedName>
</protein>
<evidence type="ECO:0000256" key="1">
    <source>
        <dbReference type="SAM" id="Phobius"/>
    </source>
</evidence>
<evidence type="ECO:0000313" key="2">
    <source>
        <dbReference type="EMBL" id="QJC58067.1"/>
    </source>
</evidence>
<gene>
    <name evidence="2" type="ORF">HC248_03404</name>
</gene>
<proteinExistence type="predicted"/>
<keyword evidence="1" id="KW-1133">Transmembrane helix</keyword>
<reference evidence="2 3" key="1">
    <citation type="submission" date="2020-04" db="EMBL/GenBank/DDBJ databases">
        <title>Complete genome of a Psychrophilic, Marine, Gas Vacuolate Bacterium Polaromonas vacuolata KCTC 22033T.</title>
        <authorList>
            <person name="Hwang K."/>
            <person name="Kim K.M."/>
        </authorList>
    </citation>
    <scope>NUCLEOTIDE SEQUENCE [LARGE SCALE GENOMIC DNA]</scope>
    <source>
        <strain evidence="2 3">KCTC 22033</strain>
    </source>
</reference>
<dbReference type="EMBL" id="CP051461">
    <property type="protein sequence ID" value="QJC58067.1"/>
    <property type="molecule type" value="Genomic_DNA"/>
</dbReference>